<evidence type="ECO:0000256" key="4">
    <source>
        <dbReference type="PROSITE-ProRule" id="PRU00221"/>
    </source>
</evidence>
<protein>
    <submittedName>
        <fullName evidence="5">Pleiotropic regulator 1</fullName>
    </submittedName>
</protein>
<evidence type="ECO:0000256" key="2">
    <source>
        <dbReference type="ARBA" id="ARBA00022737"/>
    </source>
</evidence>
<dbReference type="GO" id="GO:0071013">
    <property type="term" value="C:catalytic step 2 spliceosome"/>
    <property type="evidence" value="ECO:0007669"/>
    <property type="project" value="TreeGrafter"/>
</dbReference>
<dbReference type="GO" id="GO:0071011">
    <property type="term" value="C:precatalytic spliceosome"/>
    <property type="evidence" value="ECO:0007669"/>
    <property type="project" value="TreeGrafter"/>
</dbReference>
<dbReference type="AlphaFoldDB" id="A0AAD9UWG7"/>
<feature type="repeat" description="WD" evidence="4">
    <location>
        <begin position="300"/>
        <end position="322"/>
    </location>
</feature>
<dbReference type="GO" id="GO:0000974">
    <property type="term" value="C:Prp19 complex"/>
    <property type="evidence" value="ECO:0007669"/>
    <property type="project" value="TreeGrafter"/>
</dbReference>
<comment type="caution">
    <text evidence="5">The sequence shown here is derived from an EMBL/GenBank/DDBJ whole genome shotgun (WGS) entry which is preliminary data.</text>
</comment>
<dbReference type="SUPFAM" id="SSF50978">
    <property type="entry name" value="WD40 repeat-like"/>
    <property type="match status" value="1"/>
</dbReference>
<feature type="repeat" description="WD" evidence="4">
    <location>
        <begin position="186"/>
        <end position="227"/>
    </location>
</feature>
<evidence type="ECO:0000256" key="3">
    <source>
        <dbReference type="ARBA" id="ARBA00025726"/>
    </source>
</evidence>
<dbReference type="InterPro" id="IPR020472">
    <property type="entry name" value="WD40_PAC1"/>
</dbReference>
<dbReference type="InterPro" id="IPR001680">
    <property type="entry name" value="WD40_rpt"/>
</dbReference>
<reference evidence="5" key="2">
    <citation type="journal article" date="2023" name="Science">
        <title>Genomic signatures of disease resistance in endangered staghorn corals.</title>
        <authorList>
            <person name="Vollmer S.V."/>
            <person name="Selwyn J.D."/>
            <person name="Despard B.A."/>
            <person name="Roesel C.L."/>
        </authorList>
    </citation>
    <scope>NUCLEOTIDE SEQUENCE</scope>
    <source>
        <strain evidence="5">K2</strain>
    </source>
</reference>
<gene>
    <name evidence="5" type="ORF">P5673_026860</name>
</gene>
<comment type="similarity">
    <text evidence="3">Belongs to the WD repeat PRL1/PRL2 family.</text>
</comment>
<sequence>MAEDIVKHSVHTLVFRSLKRSHDMFLYDNSLPLKRDEKSDQVKKSCKIRDEYFMVKDFASAKENLPVSDIPPLIEGAHPYPSAAGVALTPETAANRTQPSHTGVQQLMSSLPPTDSQLSAGKESVSIMEIQKKALVPAGGKEKMAPSSKALVAAEGTKSTALMQQRKATSLPKPQWHPPWKLMRVISGHTGWVRSVTVEPGNQWFATGSADRTIKIWELGSGKLKLSLTGHISTVRGLAVSSRQPYLFSCGEDKQVKCWDLEYNKVVRHYHGHLSAIYSLDLHPTIDVLFTCGRDATTRVITGSHDCTIRLWDLAAGKSKVTLTNHKKSIRALVLHPTQFSFASASPDNIKQWKFPDGNFLQNLIGHNSIVNCMAVNSDDVLVSGGDNGTMHFWDWKTGYNFQRSQASVQPGSLDSEAGIFAMTFDLSSSRLITCEADKTIKIYKEDDTASEETHPVNWKPEILKRKRY</sequence>
<evidence type="ECO:0000256" key="1">
    <source>
        <dbReference type="ARBA" id="ARBA00022574"/>
    </source>
</evidence>
<dbReference type="EMBL" id="JARQWQ010000090">
    <property type="protein sequence ID" value="KAK2552110.1"/>
    <property type="molecule type" value="Genomic_DNA"/>
</dbReference>
<feature type="repeat" description="WD" evidence="4">
    <location>
        <begin position="364"/>
        <end position="404"/>
    </location>
</feature>
<dbReference type="PROSITE" id="PS50294">
    <property type="entry name" value="WD_REPEATS_REGION"/>
    <property type="match status" value="3"/>
</dbReference>
<organism evidence="5 6">
    <name type="scientific">Acropora cervicornis</name>
    <name type="common">Staghorn coral</name>
    <dbReference type="NCBI Taxonomy" id="6130"/>
    <lineage>
        <taxon>Eukaryota</taxon>
        <taxon>Metazoa</taxon>
        <taxon>Cnidaria</taxon>
        <taxon>Anthozoa</taxon>
        <taxon>Hexacorallia</taxon>
        <taxon>Scleractinia</taxon>
        <taxon>Astrocoeniina</taxon>
        <taxon>Acroporidae</taxon>
        <taxon>Acropora</taxon>
    </lineage>
</organism>
<dbReference type="PANTHER" id="PTHR19923:SF0">
    <property type="entry name" value="PLEIOTROPIC REGULATOR 1"/>
    <property type="match status" value="1"/>
</dbReference>
<dbReference type="PROSITE" id="PS00678">
    <property type="entry name" value="WD_REPEATS_1"/>
    <property type="match status" value="1"/>
</dbReference>
<name>A0AAD9UWG7_ACRCE</name>
<proteinExistence type="inferred from homology"/>
<evidence type="ECO:0000313" key="6">
    <source>
        <dbReference type="Proteomes" id="UP001249851"/>
    </source>
</evidence>
<keyword evidence="2" id="KW-0677">Repeat</keyword>
<dbReference type="CDD" id="cd00200">
    <property type="entry name" value="WD40"/>
    <property type="match status" value="1"/>
</dbReference>
<dbReference type="InterPro" id="IPR045241">
    <property type="entry name" value="Prp46/PLRG1-like"/>
</dbReference>
<dbReference type="GO" id="GO:0000398">
    <property type="term" value="P:mRNA splicing, via spliceosome"/>
    <property type="evidence" value="ECO:0007669"/>
    <property type="project" value="InterPro"/>
</dbReference>
<dbReference type="SMART" id="SM00320">
    <property type="entry name" value="WD40"/>
    <property type="match status" value="6"/>
</dbReference>
<reference evidence="5" key="1">
    <citation type="journal article" date="2023" name="G3 (Bethesda)">
        <title>Whole genome assembly and annotation of the endangered Caribbean coral Acropora cervicornis.</title>
        <authorList>
            <person name="Selwyn J.D."/>
            <person name="Vollmer S.V."/>
        </authorList>
    </citation>
    <scope>NUCLEOTIDE SEQUENCE</scope>
    <source>
        <strain evidence="5">K2</strain>
    </source>
</reference>
<keyword evidence="1 4" id="KW-0853">WD repeat</keyword>
<dbReference type="Proteomes" id="UP001249851">
    <property type="component" value="Unassembled WGS sequence"/>
</dbReference>
<dbReference type="PRINTS" id="PR00320">
    <property type="entry name" value="GPROTEINBRPT"/>
</dbReference>
<dbReference type="InterPro" id="IPR015943">
    <property type="entry name" value="WD40/YVTN_repeat-like_dom_sf"/>
</dbReference>
<evidence type="ECO:0000313" key="5">
    <source>
        <dbReference type="EMBL" id="KAK2552110.1"/>
    </source>
</evidence>
<keyword evidence="6" id="KW-1185">Reference proteome</keyword>
<dbReference type="Gene3D" id="2.130.10.10">
    <property type="entry name" value="YVTN repeat-like/Quinoprotein amine dehydrogenase"/>
    <property type="match status" value="2"/>
</dbReference>
<feature type="repeat" description="WD" evidence="4">
    <location>
        <begin position="228"/>
        <end position="269"/>
    </location>
</feature>
<dbReference type="PANTHER" id="PTHR19923">
    <property type="entry name" value="WD40 REPEAT PROTEINPRL1/PRL2-RELATED"/>
    <property type="match status" value="1"/>
</dbReference>
<dbReference type="PROSITE" id="PS50082">
    <property type="entry name" value="WD_REPEATS_2"/>
    <property type="match status" value="4"/>
</dbReference>
<accession>A0AAD9UWG7</accession>
<dbReference type="InterPro" id="IPR036322">
    <property type="entry name" value="WD40_repeat_dom_sf"/>
</dbReference>
<dbReference type="InterPro" id="IPR019775">
    <property type="entry name" value="WD40_repeat_CS"/>
</dbReference>
<dbReference type="Pfam" id="PF00400">
    <property type="entry name" value="WD40"/>
    <property type="match status" value="5"/>
</dbReference>